<dbReference type="Proteomes" id="UP001597391">
    <property type="component" value="Unassembled WGS sequence"/>
</dbReference>
<sequence>MVTISASQARKNFAEAIRQTRVSPVTIERRGHREAVIIAPELFDQFVEATEELEDIARFDQAMAEEGDNIPWEQVKADLGWA</sequence>
<evidence type="ECO:0000313" key="4">
    <source>
        <dbReference type="Proteomes" id="UP001597391"/>
    </source>
</evidence>
<name>A0ABW5XB11_9MICO</name>
<organism evidence="3 4">
    <name type="scientific">Populibacterium corticicola</name>
    <dbReference type="NCBI Taxonomy" id="1812826"/>
    <lineage>
        <taxon>Bacteria</taxon>
        <taxon>Bacillati</taxon>
        <taxon>Actinomycetota</taxon>
        <taxon>Actinomycetes</taxon>
        <taxon>Micrococcales</taxon>
        <taxon>Jonesiaceae</taxon>
        <taxon>Populibacterium</taxon>
    </lineage>
</organism>
<comment type="caution">
    <text evidence="3">The sequence shown here is derived from an EMBL/GenBank/DDBJ whole genome shotgun (WGS) entry which is preliminary data.</text>
</comment>
<comment type="function">
    <text evidence="2">Antitoxin component of a type II toxin-antitoxin (TA) system.</text>
</comment>
<dbReference type="InterPro" id="IPR006442">
    <property type="entry name" value="Antitoxin_Phd/YefM"/>
</dbReference>
<dbReference type="Pfam" id="PF02604">
    <property type="entry name" value="PhdYeFM_antitox"/>
    <property type="match status" value="1"/>
</dbReference>
<proteinExistence type="inferred from homology"/>
<dbReference type="EMBL" id="JBHUOP010000001">
    <property type="protein sequence ID" value="MFD2839630.1"/>
    <property type="molecule type" value="Genomic_DNA"/>
</dbReference>
<dbReference type="SUPFAM" id="SSF143120">
    <property type="entry name" value="YefM-like"/>
    <property type="match status" value="1"/>
</dbReference>
<evidence type="ECO:0000313" key="3">
    <source>
        <dbReference type="EMBL" id="MFD2839630.1"/>
    </source>
</evidence>
<keyword evidence="4" id="KW-1185">Reference proteome</keyword>
<accession>A0ABW5XB11</accession>
<evidence type="ECO:0000256" key="1">
    <source>
        <dbReference type="ARBA" id="ARBA00009981"/>
    </source>
</evidence>
<gene>
    <name evidence="3" type="ORF">ACFSYH_03495</name>
</gene>
<evidence type="ECO:0000256" key="2">
    <source>
        <dbReference type="RuleBase" id="RU362080"/>
    </source>
</evidence>
<protein>
    <recommendedName>
        <fullName evidence="2">Antitoxin</fullName>
    </recommendedName>
</protein>
<dbReference type="RefSeq" id="WP_377465125.1">
    <property type="nucleotide sequence ID" value="NZ_JBHUOP010000001.1"/>
</dbReference>
<reference evidence="4" key="1">
    <citation type="journal article" date="2019" name="Int. J. Syst. Evol. Microbiol.">
        <title>The Global Catalogue of Microorganisms (GCM) 10K type strain sequencing project: providing services to taxonomists for standard genome sequencing and annotation.</title>
        <authorList>
            <consortium name="The Broad Institute Genomics Platform"/>
            <consortium name="The Broad Institute Genome Sequencing Center for Infectious Disease"/>
            <person name="Wu L."/>
            <person name="Ma J."/>
        </authorList>
    </citation>
    <scope>NUCLEOTIDE SEQUENCE [LARGE SCALE GENOMIC DNA]</scope>
    <source>
        <strain evidence="4">KCTC 33576</strain>
    </source>
</reference>
<dbReference type="InterPro" id="IPR036165">
    <property type="entry name" value="YefM-like_sf"/>
</dbReference>
<comment type="similarity">
    <text evidence="1 2">Belongs to the phD/YefM antitoxin family.</text>
</comment>
<dbReference type="Gene3D" id="3.40.1620.10">
    <property type="entry name" value="YefM-like domain"/>
    <property type="match status" value="1"/>
</dbReference>